<gene>
    <name evidence="2" type="ORF">ENP55_06350</name>
</gene>
<evidence type="ECO:0000256" key="1">
    <source>
        <dbReference type="SAM" id="Phobius"/>
    </source>
</evidence>
<keyword evidence="1" id="KW-1133">Transmembrane helix</keyword>
<feature type="transmembrane region" description="Helical" evidence="1">
    <location>
        <begin position="6"/>
        <end position="29"/>
    </location>
</feature>
<proteinExistence type="predicted"/>
<name>A0A7C2BL96_9CREN</name>
<dbReference type="EMBL" id="DSJT01000034">
    <property type="protein sequence ID" value="HEF87875.1"/>
    <property type="molecule type" value="Genomic_DNA"/>
</dbReference>
<keyword evidence="1" id="KW-0472">Membrane</keyword>
<accession>A0A7C2BL96</accession>
<feature type="transmembrane region" description="Helical" evidence="1">
    <location>
        <begin position="92"/>
        <end position="111"/>
    </location>
</feature>
<sequence length="113" mass="12572">MNVYDFTLTYTGLAVLTGLAVYLVFYVAFQKLIASKTPEQRDNVSGLIVMGGFVVEEPPRLSALRILKDILKRSLGKKRVLRAESIGEEISTWYLLALIFLAALVAASFMLGW</sequence>
<evidence type="ECO:0000313" key="2">
    <source>
        <dbReference type="EMBL" id="HEF87875.1"/>
    </source>
</evidence>
<comment type="caution">
    <text evidence="2">The sequence shown here is derived from an EMBL/GenBank/DDBJ whole genome shotgun (WGS) entry which is preliminary data.</text>
</comment>
<keyword evidence="1" id="KW-0812">Transmembrane</keyword>
<organism evidence="2">
    <name type="scientific">Thermosphaera aggregans</name>
    <dbReference type="NCBI Taxonomy" id="54254"/>
    <lineage>
        <taxon>Archaea</taxon>
        <taxon>Thermoproteota</taxon>
        <taxon>Thermoprotei</taxon>
        <taxon>Desulfurococcales</taxon>
        <taxon>Desulfurococcaceae</taxon>
        <taxon>Thermosphaera</taxon>
    </lineage>
</organism>
<protein>
    <submittedName>
        <fullName evidence="2">Uncharacterized protein</fullName>
    </submittedName>
</protein>
<dbReference type="AlphaFoldDB" id="A0A7C2BL96"/>
<reference evidence="2" key="1">
    <citation type="journal article" date="2020" name="mSystems">
        <title>Genome- and Community-Level Interaction Insights into Carbon Utilization and Element Cycling Functions of Hydrothermarchaeota in Hydrothermal Sediment.</title>
        <authorList>
            <person name="Zhou Z."/>
            <person name="Liu Y."/>
            <person name="Xu W."/>
            <person name="Pan J."/>
            <person name="Luo Z.H."/>
            <person name="Li M."/>
        </authorList>
    </citation>
    <scope>NUCLEOTIDE SEQUENCE [LARGE SCALE GENOMIC DNA]</scope>
    <source>
        <strain evidence="2">SpSt-23</strain>
    </source>
</reference>